<evidence type="ECO:0000256" key="6">
    <source>
        <dbReference type="ARBA" id="ARBA00022777"/>
    </source>
</evidence>
<dbReference type="InterPro" id="IPR036890">
    <property type="entry name" value="HATPase_C_sf"/>
</dbReference>
<dbReference type="PRINTS" id="PR00344">
    <property type="entry name" value="BCTRLSENSOR"/>
</dbReference>
<dbReference type="PANTHER" id="PTHR43065">
    <property type="entry name" value="SENSOR HISTIDINE KINASE"/>
    <property type="match status" value="1"/>
</dbReference>
<feature type="transmembrane region" description="Helical" evidence="9">
    <location>
        <begin position="221"/>
        <end position="241"/>
    </location>
</feature>
<dbReference type="CDD" id="cd00075">
    <property type="entry name" value="HATPase"/>
    <property type="match status" value="1"/>
</dbReference>
<dbReference type="CDD" id="cd00082">
    <property type="entry name" value="HisKA"/>
    <property type="match status" value="1"/>
</dbReference>
<sequence length="486" mass="54190">MPDKKTQAANPGDSFATAFGFTKILSLSSLVLILATGLILSVVIANSARQTLLEKQEQFATLLAENLNHQIYRRFILPTLIGFGSIELSQEAQYDRLERTIESATRGLNIRNLRIYDLEGAVSFSTDRAEVGNTVLADGKVLGTIDNLGKTFDIDSEISQWWGIFLLDIEEDSVVLRTVYPLRMEDDLVGPERRKGPLIGVLELRQDISEDYKTVLRFQRVILAASLVSSLGLFLMLLAIIRKVDRSNAERIKERNRLERELHQSEKLASMGRMVAGIAHEIRNPLGIIRSSAELLLKKTGSKDDLQARMLKAIHDESKRLSQTVNDFLDYARPREGKRDPVDVGRLLEQALVFLEPECEKNNVVVEKEYEQEQGRIMVRGDKDLLYRAFYNILTNAMQAMAGPGTIHVRSEKNDGRLLVEFVDTGPGFDENSLDKLADPFFTTKDNGTGLGLTILKNIVESHGGSLGLDNAPEGGARVRISLPLA</sequence>
<dbReference type="InterPro" id="IPR003594">
    <property type="entry name" value="HATPase_dom"/>
</dbReference>
<evidence type="ECO:0000256" key="1">
    <source>
        <dbReference type="ARBA" id="ARBA00000085"/>
    </source>
</evidence>
<keyword evidence="3" id="KW-0597">Phosphoprotein</keyword>
<accession>A0A7M3ME78</accession>
<name>A0A7M3ME78_9BACT</name>
<keyword evidence="9" id="KW-1133">Transmembrane helix</keyword>
<dbReference type="GO" id="GO:0005524">
    <property type="term" value="F:ATP binding"/>
    <property type="evidence" value="ECO:0007669"/>
    <property type="project" value="UniProtKB-KW"/>
</dbReference>
<proteinExistence type="predicted"/>
<dbReference type="Pfam" id="PF00512">
    <property type="entry name" value="HisKA"/>
    <property type="match status" value="1"/>
</dbReference>
<dbReference type="AlphaFoldDB" id="A0A7M3ME78"/>
<dbReference type="EC" id="2.7.13.3" evidence="2"/>
<dbReference type="OrthoDB" id="9808844at2"/>
<evidence type="ECO:0000256" key="3">
    <source>
        <dbReference type="ARBA" id="ARBA00022553"/>
    </source>
</evidence>
<evidence type="ECO:0000256" key="7">
    <source>
        <dbReference type="ARBA" id="ARBA00022840"/>
    </source>
</evidence>
<gene>
    <name evidence="11" type="ORF">DPQ33_11765</name>
</gene>
<feature type="transmembrane region" description="Helical" evidence="9">
    <location>
        <begin position="24"/>
        <end position="45"/>
    </location>
</feature>
<keyword evidence="7" id="KW-0067">ATP-binding</keyword>
<dbReference type="PROSITE" id="PS50109">
    <property type="entry name" value="HIS_KIN"/>
    <property type="match status" value="1"/>
</dbReference>
<dbReference type="PANTHER" id="PTHR43065:SF10">
    <property type="entry name" value="PEROXIDE STRESS-ACTIVATED HISTIDINE KINASE MAK3"/>
    <property type="match status" value="1"/>
</dbReference>
<dbReference type="GO" id="GO:0000155">
    <property type="term" value="F:phosphorelay sensor kinase activity"/>
    <property type="evidence" value="ECO:0007669"/>
    <property type="project" value="InterPro"/>
</dbReference>
<keyword evidence="8" id="KW-0902">Two-component regulatory system</keyword>
<keyword evidence="6 11" id="KW-0418">Kinase</keyword>
<dbReference type="RefSeq" id="WP_144303416.1">
    <property type="nucleotide sequence ID" value="NZ_QMIE01000010.1"/>
</dbReference>
<dbReference type="InterPro" id="IPR004358">
    <property type="entry name" value="Sig_transdc_His_kin-like_C"/>
</dbReference>
<dbReference type="EMBL" id="QMIE01000010">
    <property type="protein sequence ID" value="TVM16664.1"/>
    <property type="molecule type" value="Genomic_DNA"/>
</dbReference>
<dbReference type="Gene3D" id="1.10.287.130">
    <property type="match status" value="1"/>
</dbReference>
<dbReference type="SUPFAM" id="SSF47384">
    <property type="entry name" value="Homodimeric domain of signal transducing histidine kinase"/>
    <property type="match status" value="1"/>
</dbReference>
<dbReference type="InterPro" id="IPR003661">
    <property type="entry name" value="HisK_dim/P_dom"/>
</dbReference>
<comment type="caution">
    <text evidence="11">The sequence shown here is derived from an EMBL/GenBank/DDBJ whole genome shotgun (WGS) entry which is preliminary data.</text>
</comment>
<evidence type="ECO:0000256" key="8">
    <source>
        <dbReference type="ARBA" id="ARBA00023012"/>
    </source>
</evidence>
<evidence type="ECO:0000259" key="10">
    <source>
        <dbReference type="PROSITE" id="PS50109"/>
    </source>
</evidence>
<evidence type="ECO:0000256" key="2">
    <source>
        <dbReference type="ARBA" id="ARBA00012438"/>
    </source>
</evidence>
<evidence type="ECO:0000256" key="4">
    <source>
        <dbReference type="ARBA" id="ARBA00022679"/>
    </source>
</evidence>
<protein>
    <recommendedName>
        <fullName evidence="2">histidine kinase</fullName>
        <ecNumber evidence="2">2.7.13.3</ecNumber>
    </recommendedName>
</protein>
<evidence type="ECO:0000256" key="9">
    <source>
        <dbReference type="SAM" id="Phobius"/>
    </source>
</evidence>
<evidence type="ECO:0000256" key="5">
    <source>
        <dbReference type="ARBA" id="ARBA00022741"/>
    </source>
</evidence>
<comment type="catalytic activity">
    <reaction evidence="1">
        <text>ATP + protein L-histidine = ADP + protein N-phospho-L-histidine.</text>
        <dbReference type="EC" id="2.7.13.3"/>
    </reaction>
</comment>
<feature type="domain" description="Histidine kinase" evidence="10">
    <location>
        <begin position="277"/>
        <end position="486"/>
    </location>
</feature>
<dbReference type="SUPFAM" id="SSF55874">
    <property type="entry name" value="ATPase domain of HSP90 chaperone/DNA topoisomerase II/histidine kinase"/>
    <property type="match status" value="1"/>
</dbReference>
<dbReference type="SMART" id="SM00388">
    <property type="entry name" value="HisKA"/>
    <property type="match status" value="1"/>
</dbReference>
<keyword evidence="4" id="KW-0808">Transferase</keyword>
<evidence type="ECO:0000313" key="11">
    <source>
        <dbReference type="EMBL" id="TVM16664.1"/>
    </source>
</evidence>
<evidence type="ECO:0000313" key="12">
    <source>
        <dbReference type="Proteomes" id="UP000448292"/>
    </source>
</evidence>
<keyword evidence="9" id="KW-0812">Transmembrane</keyword>
<dbReference type="Gene3D" id="3.30.565.10">
    <property type="entry name" value="Histidine kinase-like ATPase, C-terminal domain"/>
    <property type="match status" value="1"/>
</dbReference>
<dbReference type="Proteomes" id="UP000448292">
    <property type="component" value="Unassembled WGS sequence"/>
</dbReference>
<keyword evidence="5" id="KW-0547">Nucleotide-binding</keyword>
<keyword evidence="12" id="KW-1185">Reference proteome</keyword>
<dbReference type="SMART" id="SM00387">
    <property type="entry name" value="HATPase_c"/>
    <property type="match status" value="1"/>
</dbReference>
<organism evidence="11 12">
    <name type="scientific">Oceanidesulfovibrio indonesiensis</name>
    <dbReference type="NCBI Taxonomy" id="54767"/>
    <lineage>
        <taxon>Bacteria</taxon>
        <taxon>Pseudomonadati</taxon>
        <taxon>Thermodesulfobacteriota</taxon>
        <taxon>Desulfovibrionia</taxon>
        <taxon>Desulfovibrionales</taxon>
        <taxon>Desulfovibrionaceae</taxon>
        <taxon>Oceanidesulfovibrio</taxon>
    </lineage>
</organism>
<reference evidence="11 12" key="1">
    <citation type="submission" date="2018-06" db="EMBL/GenBank/DDBJ databases">
        <title>Complete genome of Desulfovibrio indonesiensis P37SLT.</title>
        <authorList>
            <person name="Crispim J.S."/>
            <person name="Vidigal P.M.P."/>
            <person name="Silva L.C.F."/>
            <person name="Laguardia C.N."/>
            <person name="Araujo L.C."/>
            <person name="Dias R.S."/>
            <person name="Sousa M.P."/>
            <person name="Paula S.O."/>
            <person name="Silva C."/>
        </authorList>
    </citation>
    <scope>NUCLEOTIDE SEQUENCE [LARGE SCALE GENOMIC DNA]</scope>
    <source>
        <strain evidence="11 12">P37SLT</strain>
    </source>
</reference>
<dbReference type="Pfam" id="PF02518">
    <property type="entry name" value="HATPase_c"/>
    <property type="match status" value="1"/>
</dbReference>
<dbReference type="InterPro" id="IPR036097">
    <property type="entry name" value="HisK_dim/P_sf"/>
</dbReference>
<dbReference type="InterPro" id="IPR005467">
    <property type="entry name" value="His_kinase_dom"/>
</dbReference>
<keyword evidence="9" id="KW-0472">Membrane</keyword>